<reference evidence="1 2" key="1">
    <citation type="journal article" date="2009" name="Stand. Genomic Sci.">
        <title>Complete genome sequence of Pirellula staleyi type strain (ATCC 27377).</title>
        <authorList>
            <person name="Clum A."/>
            <person name="Tindall B.J."/>
            <person name="Sikorski J."/>
            <person name="Ivanova N."/>
            <person name="Mavrommatis K."/>
            <person name="Lucas S."/>
            <person name="Glavina del Rio T."/>
            <person name="Nolan M."/>
            <person name="Chen F."/>
            <person name="Tice H."/>
            <person name="Pitluck S."/>
            <person name="Cheng J.F."/>
            <person name="Chertkov O."/>
            <person name="Brettin T."/>
            <person name="Han C."/>
            <person name="Detter J.C."/>
            <person name="Kuske C."/>
            <person name="Bruce D."/>
            <person name="Goodwin L."/>
            <person name="Ovchinikova G."/>
            <person name="Pati A."/>
            <person name="Mikhailova N."/>
            <person name="Chen A."/>
            <person name="Palaniappan K."/>
            <person name="Land M."/>
            <person name="Hauser L."/>
            <person name="Chang Y.J."/>
            <person name="Jeffries C.D."/>
            <person name="Chain P."/>
            <person name="Rohde M."/>
            <person name="Goker M."/>
            <person name="Bristow J."/>
            <person name="Eisen J.A."/>
            <person name="Markowitz V."/>
            <person name="Hugenholtz P."/>
            <person name="Kyrpides N.C."/>
            <person name="Klenk H.P."/>
            <person name="Lapidus A."/>
        </authorList>
    </citation>
    <scope>NUCLEOTIDE SEQUENCE [LARGE SCALE GENOMIC DNA]</scope>
    <source>
        <strain evidence="2">ATCC 27377 / DSM 6068 / ICPB 4128</strain>
    </source>
</reference>
<dbReference type="EMBL" id="CP001848">
    <property type="protein sequence ID" value="ADB18555.1"/>
    <property type="molecule type" value="Genomic_DNA"/>
</dbReference>
<accession>D2R170</accession>
<dbReference type="AlphaFoldDB" id="D2R170"/>
<dbReference type="KEGG" id="psl:Psta_3901"/>
<protein>
    <submittedName>
        <fullName evidence="1">Uncharacterized protein</fullName>
    </submittedName>
</protein>
<keyword evidence="2" id="KW-1185">Reference proteome</keyword>
<dbReference type="Proteomes" id="UP000001887">
    <property type="component" value="Chromosome"/>
</dbReference>
<organism evidence="1 2">
    <name type="scientific">Pirellula staleyi (strain ATCC 27377 / DSM 6068 / ICPB 4128)</name>
    <name type="common">Pirella staleyi</name>
    <dbReference type="NCBI Taxonomy" id="530564"/>
    <lineage>
        <taxon>Bacteria</taxon>
        <taxon>Pseudomonadati</taxon>
        <taxon>Planctomycetota</taxon>
        <taxon>Planctomycetia</taxon>
        <taxon>Pirellulales</taxon>
        <taxon>Pirellulaceae</taxon>
        <taxon>Pirellula</taxon>
    </lineage>
</organism>
<evidence type="ECO:0000313" key="2">
    <source>
        <dbReference type="Proteomes" id="UP000001887"/>
    </source>
</evidence>
<dbReference type="HOGENOM" id="CLU_1473905_0_0_0"/>
<name>D2R170_PIRSD</name>
<dbReference type="InterPro" id="IPR046560">
    <property type="entry name" value="DUF6714"/>
</dbReference>
<evidence type="ECO:0000313" key="1">
    <source>
        <dbReference type="EMBL" id="ADB18555.1"/>
    </source>
</evidence>
<dbReference type="Pfam" id="PF20461">
    <property type="entry name" value="DUF6714"/>
    <property type="match status" value="1"/>
</dbReference>
<proteinExistence type="predicted"/>
<dbReference type="eggNOG" id="ENOG5032Z9P">
    <property type="taxonomic scope" value="Bacteria"/>
</dbReference>
<dbReference type="STRING" id="530564.Psta_3901"/>
<sequence>MIELMFYRLSLKHLNHFPPIDDTLRDIILQWMKDSAGLDAVIEQVRQAFADVKLEDGIGLIEAQGLDDYLSGDALAEFRASDERDDWQRLTVDTLNACESSPCFMDAKGLCFILPALLIAILNDQYYHGPITYLLHRMPAGLFSILTAKQKSAIVACLELTKKHPFLDAQDVAEIDDMIAHVQ</sequence>
<gene>
    <name evidence="1" type="ordered locus">Psta_3901</name>
</gene>